<dbReference type="EMBL" id="WJEC01000531">
    <property type="protein sequence ID" value="KAF7482671.1"/>
    <property type="molecule type" value="Genomic_DNA"/>
</dbReference>
<sequence length="125" mass="13629">MPGLAAGSDASSKDHVPSTPKKRGGGESVRDTTKKAYYNYEMPKQGHPDTGVSSEAGGSVNMFLKDIFERFAREASRLAHYNKRSTDASQELHTAMRLLLPQELAKHAGSKDTKAATKYTCAKRV</sequence>
<evidence type="ECO:0000313" key="6">
    <source>
        <dbReference type="Proteomes" id="UP000335636"/>
    </source>
</evidence>
<gene>
    <name evidence="4" type="ORF">GHT09_006000</name>
    <name evidence="5" type="ORF">MONAX_5E013570</name>
</gene>
<dbReference type="SMART" id="SM00427">
    <property type="entry name" value="H2B"/>
    <property type="match status" value="1"/>
</dbReference>
<dbReference type="SUPFAM" id="SSF47113">
    <property type="entry name" value="Histone-fold"/>
    <property type="match status" value="1"/>
</dbReference>
<feature type="region of interest" description="Disordered" evidence="2">
    <location>
        <begin position="1"/>
        <end position="54"/>
    </location>
</feature>
<proteinExistence type="inferred from homology"/>
<dbReference type="InterPro" id="IPR009072">
    <property type="entry name" value="Histone-fold"/>
</dbReference>
<dbReference type="PRINTS" id="PR00621">
    <property type="entry name" value="HISTONEH2B"/>
</dbReference>
<evidence type="ECO:0000256" key="2">
    <source>
        <dbReference type="SAM" id="MobiDB-lite"/>
    </source>
</evidence>
<keyword evidence="6" id="KW-1185">Reference proteome</keyword>
<dbReference type="Proteomes" id="UP000335636">
    <property type="component" value="Unassembled WGS sequence"/>
</dbReference>
<reference evidence="5 6" key="1">
    <citation type="submission" date="2019-04" db="EMBL/GenBank/DDBJ databases">
        <authorList>
            <person name="Alioto T."/>
            <person name="Alioto T."/>
        </authorList>
    </citation>
    <scope>NUCLEOTIDE SEQUENCE [LARGE SCALE GENOMIC DNA]</scope>
</reference>
<dbReference type="PANTHER" id="PTHR23428">
    <property type="entry name" value="HISTONE H2B"/>
    <property type="match status" value="1"/>
</dbReference>
<evidence type="ECO:0000313" key="5">
    <source>
        <dbReference type="EMBL" id="VTJ51882.1"/>
    </source>
</evidence>
<evidence type="ECO:0000259" key="3">
    <source>
        <dbReference type="Pfam" id="PF00125"/>
    </source>
</evidence>
<evidence type="ECO:0000256" key="1">
    <source>
        <dbReference type="ARBA" id="ARBA00006846"/>
    </source>
</evidence>
<accession>A0A5E4A5B1</accession>
<dbReference type="Proteomes" id="UP000662637">
    <property type="component" value="Unassembled WGS sequence"/>
</dbReference>
<protein>
    <recommendedName>
        <fullName evidence="3">Core Histone H2A/H2B/H3 domain-containing protein</fullName>
    </recommendedName>
</protein>
<dbReference type="AlphaFoldDB" id="A0A5E4A5B1"/>
<dbReference type="InterPro" id="IPR007125">
    <property type="entry name" value="H2A/H2B/H3"/>
</dbReference>
<dbReference type="InterPro" id="IPR000558">
    <property type="entry name" value="Histone_H2B"/>
</dbReference>
<comment type="similarity">
    <text evidence="1">Belongs to the histone H2B family.</text>
</comment>
<reference evidence="4" key="2">
    <citation type="submission" date="2020-08" db="EMBL/GenBank/DDBJ databases">
        <authorList>
            <person name="Shumante A."/>
            <person name="Zimin A.V."/>
            <person name="Puiu D."/>
            <person name="Salzberg S.L."/>
        </authorList>
    </citation>
    <scope>NUCLEOTIDE SEQUENCE</scope>
    <source>
        <strain evidence="4">WC2-LM</strain>
        <tissue evidence="4">Liver</tissue>
    </source>
</reference>
<dbReference type="GO" id="GO:0046982">
    <property type="term" value="F:protein heterodimerization activity"/>
    <property type="evidence" value="ECO:0007669"/>
    <property type="project" value="InterPro"/>
</dbReference>
<dbReference type="GO" id="GO:0000786">
    <property type="term" value="C:nucleosome"/>
    <property type="evidence" value="ECO:0007669"/>
    <property type="project" value="InterPro"/>
</dbReference>
<dbReference type="GO" id="GO:0003677">
    <property type="term" value="F:DNA binding"/>
    <property type="evidence" value="ECO:0007669"/>
    <property type="project" value="InterPro"/>
</dbReference>
<dbReference type="EMBL" id="CABDUW010000011">
    <property type="protein sequence ID" value="VTJ51882.1"/>
    <property type="molecule type" value="Genomic_DNA"/>
</dbReference>
<feature type="domain" description="Core Histone H2A/H2B/H3" evidence="3">
    <location>
        <begin position="48"/>
        <end position="98"/>
    </location>
</feature>
<feature type="compositionally biased region" description="Basic and acidic residues" evidence="2">
    <location>
        <begin position="24"/>
        <end position="34"/>
    </location>
</feature>
<evidence type="ECO:0000313" key="4">
    <source>
        <dbReference type="EMBL" id="KAF7482671.1"/>
    </source>
</evidence>
<dbReference type="CDD" id="cd22910">
    <property type="entry name" value="HFD_H2B"/>
    <property type="match status" value="1"/>
</dbReference>
<name>A0A5E4A5B1_MARMO</name>
<organism evidence="5 6">
    <name type="scientific">Marmota monax</name>
    <name type="common">Woodchuck</name>
    <dbReference type="NCBI Taxonomy" id="9995"/>
    <lineage>
        <taxon>Eukaryota</taxon>
        <taxon>Metazoa</taxon>
        <taxon>Chordata</taxon>
        <taxon>Craniata</taxon>
        <taxon>Vertebrata</taxon>
        <taxon>Euteleostomi</taxon>
        <taxon>Mammalia</taxon>
        <taxon>Eutheria</taxon>
        <taxon>Euarchontoglires</taxon>
        <taxon>Glires</taxon>
        <taxon>Rodentia</taxon>
        <taxon>Sciuromorpha</taxon>
        <taxon>Sciuridae</taxon>
        <taxon>Xerinae</taxon>
        <taxon>Marmotini</taxon>
        <taxon>Marmota</taxon>
    </lineage>
</organism>
<dbReference type="GO" id="GO:0030527">
    <property type="term" value="F:structural constituent of chromatin"/>
    <property type="evidence" value="ECO:0007669"/>
    <property type="project" value="InterPro"/>
</dbReference>
<dbReference type="Pfam" id="PF00125">
    <property type="entry name" value="Histone"/>
    <property type="match status" value="1"/>
</dbReference>
<dbReference type="Gene3D" id="1.10.20.10">
    <property type="entry name" value="Histone, subunit A"/>
    <property type="match status" value="1"/>
</dbReference>